<gene>
    <name evidence="2" type="ORF">EZS27_028130</name>
</gene>
<dbReference type="Pfam" id="PF24390">
    <property type="entry name" value="PRTase-CE"/>
    <property type="match status" value="1"/>
</dbReference>
<protein>
    <recommendedName>
        <fullName evidence="1">PRTase-CE domain-containing protein</fullName>
    </recommendedName>
</protein>
<organism evidence="2">
    <name type="scientific">termite gut metagenome</name>
    <dbReference type="NCBI Taxonomy" id="433724"/>
    <lineage>
        <taxon>unclassified sequences</taxon>
        <taxon>metagenomes</taxon>
        <taxon>organismal metagenomes</taxon>
    </lineage>
</organism>
<dbReference type="EMBL" id="SNRY01003077">
    <property type="protein sequence ID" value="KAA6322313.1"/>
    <property type="molecule type" value="Genomic_DNA"/>
</dbReference>
<reference evidence="2" key="1">
    <citation type="submission" date="2019-03" db="EMBL/GenBank/DDBJ databases">
        <title>Single cell metagenomics reveals metabolic interactions within the superorganism composed of flagellate Streblomastix strix and complex community of Bacteroidetes bacteria on its surface.</title>
        <authorList>
            <person name="Treitli S.C."/>
            <person name="Kolisko M."/>
            <person name="Husnik F."/>
            <person name="Keeling P."/>
            <person name="Hampl V."/>
        </authorList>
    </citation>
    <scope>NUCLEOTIDE SEQUENCE</scope>
    <source>
        <strain evidence="2">STM</strain>
    </source>
</reference>
<dbReference type="AlphaFoldDB" id="A0A5J4QNR0"/>
<proteinExistence type="predicted"/>
<feature type="domain" description="PRTase-CE" evidence="1">
    <location>
        <begin position="2"/>
        <end position="146"/>
    </location>
</feature>
<dbReference type="InterPro" id="IPR056920">
    <property type="entry name" value="PRTase-CE"/>
</dbReference>
<name>A0A5J4QNR0_9ZZZZ</name>
<evidence type="ECO:0000259" key="1">
    <source>
        <dbReference type="Pfam" id="PF24390"/>
    </source>
</evidence>
<comment type="caution">
    <text evidence="2">The sequence shown here is derived from an EMBL/GenBank/DDBJ whole genome shotgun (WGS) entry which is preliminary data.</text>
</comment>
<sequence>MIIDDFVGSGDTIVNNIKEYFIPEFCLILKERKIITIFGIVTGFSEAKEIIERKINKLGIDAIVIIIDILDDSDKCFSDSSRIFVTPSEKRKVKHICQSKGELLEEKYPLGYSDSQTIIAFPMNCPNNTLPIFWKETKNWVPIFKRTYL</sequence>
<evidence type="ECO:0000313" key="2">
    <source>
        <dbReference type="EMBL" id="KAA6322313.1"/>
    </source>
</evidence>
<accession>A0A5J4QNR0</accession>